<dbReference type="Proteomes" id="UP000317421">
    <property type="component" value="Unassembled WGS sequence"/>
</dbReference>
<dbReference type="GO" id="GO:0016887">
    <property type="term" value="F:ATP hydrolysis activity"/>
    <property type="evidence" value="ECO:0007669"/>
    <property type="project" value="InterPro"/>
</dbReference>
<dbReference type="InterPro" id="IPR014721">
    <property type="entry name" value="Ribsml_uS5_D2-typ_fold_subgr"/>
</dbReference>
<comment type="function">
    <text evidence="5">This protein is involved in the repair of mismatches in DNA. It is required for dam-dependent methyl-directed DNA mismatch repair. May act as a 'molecular matchmaker', a protein that promotes the formation of a stable complex between two or more DNA-binding proteins in an ATP-dependent manner without itself being part of a final effector complex.</text>
</comment>
<dbReference type="InterPro" id="IPR042121">
    <property type="entry name" value="MutL_C_regsub"/>
</dbReference>
<evidence type="ECO:0000313" key="9">
    <source>
        <dbReference type="EMBL" id="TWT99624.1"/>
    </source>
</evidence>
<protein>
    <recommendedName>
        <fullName evidence="2 5">DNA mismatch repair protein MutL</fullName>
    </recommendedName>
</protein>
<dbReference type="PANTHER" id="PTHR10073">
    <property type="entry name" value="DNA MISMATCH REPAIR PROTEIN MLH, PMS, MUTL"/>
    <property type="match status" value="1"/>
</dbReference>
<dbReference type="PROSITE" id="PS00058">
    <property type="entry name" value="DNA_MISMATCH_REPAIR_1"/>
    <property type="match status" value="1"/>
</dbReference>
<name>A0A5C6AI04_9BACT</name>
<dbReference type="AlphaFoldDB" id="A0A5C6AI04"/>
<dbReference type="GO" id="GO:0140664">
    <property type="term" value="F:ATP-dependent DNA damage sensor activity"/>
    <property type="evidence" value="ECO:0007669"/>
    <property type="project" value="InterPro"/>
</dbReference>
<dbReference type="InterPro" id="IPR020568">
    <property type="entry name" value="Ribosomal_Su5_D2-typ_SF"/>
</dbReference>
<comment type="similarity">
    <text evidence="1 5">Belongs to the DNA mismatch repair MutL/HexB family.</text>
</comment>
<dbReference type="InterPro" id="IPR020667">
    <property type="entry name" value="DNA_mismatch_repair_MutL"/>
</dbReference>
<dbReference type="RefSeq" id="WP_146442655.1">
    <property type="nucleotide sequence ID" value="NZ_SJPR01000001.1"/>
</dbReference>
<evidence type="ECO:0000256" key="5">
    <source>
        <dbReference type="HAMAP-Rule" id="MF_00149"/>
    </source>
</evidence>
<dbReference type="SMART" id="SM01340">
    <property type="entry name" value="DNA_mis_repair"/>
    <property type="match status" value="1"/>
</dbReference>
<dbReference type="Pfam" id="PF01119">
    <property type="entry name" value="DNA_mis_repair"/>
    <property type="match status" value="1"/>
</dbReference>
<keyword evidence="10" id="KW-1185">Reference proteome</keyword>
<dbReference type="CDD" id="cd16926">
    <property type="entry name" value="HATPase_MutL-MLH-PMS-like"/>
    <property type="match status" value="1"/>
</dbReference>
<proteinExistence type="inferred from homology"/>
<dbReference type="InterPro" id="IPR014762">
    <property type="entry name" value="DNA_mismatch_repair_CS"/>
</dbReference>
<dbReference type="NCBIfam" id="TIGR00585">
    <property type="entry name" value="mutl"/>
    <property type="match status" value="1"/>
</dbReference>
<sequence length="648" mass="69492">MPAIKQLPDLVVNQIAAGEVVERPASVVKELLENAVDSGATRIDVAIEQGGAQLVRVVDNGSGIAADELPLAVTNHATSKIASAEELFRVGTLGFRGEALASIASVSRLVIRSRQEGAEGAELSMAGSAEAAASPAGCPVGTTIEVRDLFFNTPVRRKFLRTAQTEAGHTSEAFARVALAHPAVHFTLSHNGRVLHDLPPCPAPPAQGEDRAWRDRIAALFGEDLAGALIAVESRDEREEGVIRLSGFVADPKQTRTHTRMQYLLVNGRAIRDRSLQHALGEAYRGLILTGRKPICFLRLEMPPALVDVNVHPQKLEVRFADSGPLYSQLLGTLRSRFLSSDLRVGAPEQAPSEDDEALGDSTTQLVDWAKGELGERQRRFDEGAATPSYARHTGGSAPAFRPFPSGGESLSMHRFDGSRAASSPTAGNALSVAPRAAVGDDAALSCTDEDHGTEVAAPTRALQLHNRYLVVETDAGMEVIDQHALHERVLYEQLRARVLAGPLETQKLLVPEPVDLSPAEAAAVLDARDLLLSIGLDVRPFGGDTVLVHSFPAMLRRLTPGETLRGLAGELAAEAGKAPDARDVLDELLHSMSCKAAVKYGDPLTDGEIAALLDARPGTENHHHCPHGRPTSLIFTREELDRRFQRI</sequence>
<keyword evidence="3 5" id="KW-0227">DNA damage</keyword>
<dbReference type="GO" id="GO:0032300">
    <property type="term" value="C:mismatch repair complex"/>
    <property type="evidence" value="ECO:0007669"/>
    <property type="project" value="InterPro"/>
</dbReference>
<keyword evidence="4 5" id="KW-0234">DNA repair</keyword>
<dbReference type="OrthoDB" id="9763467at2"/>
<dbReference type="GO" id="GO:0005524">
    <property type="term" value="F:ATP binding"/>
    <property type="evidence" value="ECO:0007669"/>
    <property type="project" value="InterPro"/>
</dbReference>
<evidence type="ECO:0000256" key="6">
    <source>
        <dbReference type="SAM" id="MobiDB-lite"/>
    </source>
</evidence>
<evidence type="ECO:0000256" key="1">
    <source>
        <dbReference type="ARBA" id="ARBA00006082"/>
    </source>
</evidence>
<comment type="caution">
    <text evidence="9">The sequence shown here is derived from an EMBL/GenBank/DDBJ whole genome shotgun (WGS) entry which is preliminary data.</text>
</comment>
<dbReference type="InterPro" id="IPR014790">
    <property type="entry name" value="MutL_C"/>
</dbReference>
<dbReference type="Gene3D" id="3.30.1540.20">
    <property type="entry name" value="MutL, C-terminal domain, dimerisation subdomain"/>
    <property type="match status" value="1"/>
</dbReference>
<evidence type="ECO:0000259" key="7">
    <source>
        <dbReference type="SMART" id="SM00853"/>
    </source>
</evidence>
<dbReference type="SUPFAM" id="SSF118116">
    <property type="entry name" value="DNA mismatch repair protein MutL"/>
    <property type="match status" value="1"/>
</dbReference>
<feature type="domain" description="MutL C-terminal dimerisation" evidence="7">
    <location>
        <begin position="462"/>
        <end position="605"/>
    </location>
</feature>
<dbReference type="Gene3D" id="3.30.230.10">
    <property type="match status" value="1"/>
</dbReference>
<feature type="region of interest" description="Disordered" evidence="6">
    <location>
        <begin position="377"/>
        <end position="399"/>
    </location>
</feature>
<accession>A0A5C6AI04</accession>
<dbReference type="Gene3D" id="3.30.565.10">
    <property type="entry name" value="Histidine kinase-like ATPase, C-terminal domain"/>
    <property type="match status" value="1"/>
</dbReference>
<dbReference type="InterPro" id="IPR038973">
    <property type="entry name" value="MutL/Mlh/Pms-like"/>
</dbReference>
<dbReference type="InterPro" id="IPR036890">
    <property type="entry name" value="HATPase_C_sf"/>
</dbReference>
<dbReference type="SMART" id="SM00853">
    <property type="entry name" value="MutL_C"/>
    <property type="match status" value="1"/>
</dbReference>
<dbReference type="HAMAP" id="MF_00149">
    <property type="entry name" value="DNA_mis_repair"/>
    <property type="match status" value="1"/>
</dbReference>
<dbReference type="EMBL" id="SJPR01000001">
    <property type="protein sequence ID" value="TWT99624.1"/>
    <property type="molecule type" value="Genomic_DNA"/>
</dbReference>
<dbReference type="InterPro" id="IPR002099">
    <property type="entry name" value="MutL/Mlh/PMS"/>
</dbReference>
<evidence type="ECO:0000256" key="3">
    <source>
        <dbReference type="ARBA" id="ARBA00022763"/>
    </source>
</evidence>
<dbReference type="CDD" id="cd00782">
    <property type="entry name" value="MutL_Trans"/>
    <property type="match status" value="1"/>
</dbReference>
<evidence type="ECO:0000313" key="10">
    <source>
        <dbReference type="Proteomes" id="UP000317421"/>
    </source>
</evidence>
<evidence type="ECO:0000256" key="4">
    <source>
        <dbReference type="ARBA" id="ARBA00023204"/>
    </source>
</evidence>
<gene>
    <name evidence="5 9" type="primary">mutL</name>
    <name evidence="9" type="ORF">Pla108_05670</name>
</gene>
<dbReference type="InterPro" id="IPR013507">
    <property type="entry name" value="DNA_mismatch_S5_2-like"/>
</dbReference>
<dbReference type="InterPro" id="IPR042120">
    <property type="entry name" value="MutL_C_dimsub"/>
</dbReference>
<dbReference type="SUPFAM" id="SSF55874">
    <property type="entry name" value="ATPase domain of HSP90 chaperone/DNA topoisomerase II/histidine kinase"/>
    <property type="match status" value="1"/>
</dbReference>
<dbReference type="GO" id="GO:0030983">
    <property type="term" value="F:mismatched DNA binding"/>
    <property type="evidence" value="ECO:0007669"/>
    <property type="project" value="InterPro"/>
</dbReference>
<evidence type="ECO:0000259" key="8">
    <source>
        <dbReference type="SMART" id="SM01340"/>
    </source>
</evidence>
<dbReference type="Pfam" id="PF08676">
    <property type="entry name" value="MutL_C"/>
    <property type="match status" value="1"/>
</dbReference>
<reference evidence="9 10" key="1">
    <citation type="submission" date="2019-02" db="EMBL/GenBank/DDBJ databases">
        <title>Deep-cultivation of Planctomycetes and their phenomic and genomic characterization uncovers novel biology.</title>
        <authorList>
            <person name="Wiegand S."/>
            <person name="Jogler M."/>
            <person name="Boedeker C."/>
            <person name="Pinto D."/>
            <person name="Vollmers J."/>
            <person name="Rivas-Marin E."/>
            <person name="Kohn T."/>
            <person name="Peeters S.H."/>
            <person name="Heuer A."/>
            <person name="Rast P."/>
            <person name="Oberbeckmann S."/>
            <person name="Bunk B."/>
            <person name="Jeske O."/>
            <person name="Meyerdierks A."/>
            <person name="Storesund J.E."/>
            <person name="Kallscheuer N."/>
            <person name="Luecker S."/>
            <person name="Lage O.M."/>
            <person name="Pohl T."/>
            <person name="Merkel B.J."/>
            <person name="Hornburger P."/>
            <person name="Mueller R.-W."/>
            <person name="Bruemmer F."/>
            <person name="Labrenz M."/>
            <person name="Spormann A.M."/>
            <person name="Op Den Camp H."/>
            <person name="Overmann J."/>
            <person name="Amann R."/>
            <person name="Jetten M.S.M."/>
            <person name="Mascher T."/>
            <person name="Medema M.H."/>
            <person name="Devos D.P."/>
            <person name="Kaster A.-K."/>
            <person name="Ovreas L."/>
            <person name="Rohde M."/>
            <person name="Galperin M.Y."/>
            <person name="Jogler C."/>
        </authorList>
    </citation>
    <scope>NUCLEOTIDE SEQUENCE [LARGE SCALE GENOMIC DNA]</scope>
    <source>
        <strain evidence="9 10">Pla108</strain>
    </source>
</reference>
<dbReference type="FunFam" id="3.30.565.10:FF:000003">
    <property type="entry name" value="DNA mismatch repair endonuclease MutL"/>
    <property type="match status" value="1"/>
</dbReference>
<dbReference type="Pfam" id="PF13589">
    <property type="entry name" value="HATPase_c_3"/>
    <property type="match status" value="1"/>
</dbReference>
<feature type="domain" description="DNA mismatch repair protein S5" evidence="8">
    <location>
        <begin position="217"/>
        <end position="339"/>
    </location>
</feature>
<organism evidence="9 10">
    <name type="scientific">Botrimarina colliarenosi</name>
    <dbReference type="NCBI Taxonomy" id="2528001"/>
    <lineage>
        <taxon>Bacteria</taxon>
        <taxon>Pseudomonadati</taxon>
        <taxon>Planctomycetota</taxon>
        <taxon>Planctomycetia</taxon>
        <taxon>Pirellulales</taxon>
        <taxon>Lacipirellulaceae</taxon>
        <taxon>Botrimarina</taxon>
    </lineage>
</organism>
<dbReference type="InterPro" id="IPR037198">
    <property type="entry name" value="MutL_C_sf"/>
</dbReference>
<dbReference type="GO" id="GO:0006298">
    <property type="term" value="P:mismatch repair"/>
    <property type="evidence" value="ECO:0007669"/>
    <property type="project" value="UniProtKB-UniRule"/>
</dbReference>
<evidence type="ECO:0000256" key="2">
    <source>
        <dbReference type="ARBA" id="ARBA00021975"/>
    </source>
</evidence>
<dbReference type="Gene3D" id="3.30.1370.100">
    <property type="entry name" value="MutL, C-terminal domain, regulatory subdomain"/>
    <property type="match status" value="1"/>
</dbReference>
<dbReference type="PANTHER" id="PTHR10073:SF12">
    <property type="entry name" value="DNA MISMATCH REPAIR PROTEIN MLH1"/>
    <property type="match status" value="1"/>
</dbReference>
<dbReference type="SUPFAM" id="SSF54211">
    <property type="entry name" value="Ribosomal protein S5 domain 2-like"/>
    <property type="match status" value="1"/>
</dbReference>